<dbReference type="InterPro" id="IPR036097">
    <property type="entry name" value="HisK_dim/P_sf"/>
</dbReference>
<feature type="domain" description="PAC" evidence="8">
    <location>
        <begin position="495"/>
        <end position="547"/>
    </location>
</feature>
<evidence type="ECO:0000256" key="2">
    <source>
        <dbReference type="ARBA" id="ARBA00012438"/>
    </source>
</evidence>
<dbReference type="InterPro" id="IPR003661">
    <property type="entry name" value="HisK_dim/P_dom"/>
</dbReference>
<dbReference type="SUPFAM" id="SSF47384">
    <property type="entry name" value="Homodimeric domain of signal transducing histidine kinase"/>
    <property type="match status" value="1"/>
</dbReference>
<dbReference type="InterPro" id="IPR035965">
    <property type="entry name" value="PAS-like_dom_sf"/>
</dbReference>
<dbReference type="Pfam" id="PF02518">
    <property type="entry name" value="HATPase_c"/>
    <property type="match status" value="1"/>
</dbReference>
<gene>
    <name evidence="9" type="ORF">PS943_02372</name>
</gene>
<dbReference type="PRINTS" id="PR00344">
    <property type="entry name" value="BCTRLSENSOR"/>
</dbReference>
<dbReference type="InterPro" id="IPR013655">
    <property type="entry name" value="PAS_fold_3"/>
</dbReference>
<dbReference type="InterPro" id="IPR004358">
    <property type="entry name" value="Sig_transdc_His_kin-like_C"/>
</dbReference>
<evidence type="ECO:0000256" key="5">
    <source>
        <dbReference type="SAM" id="MobiDB-lite"/>
    </source>
</evidence>
<dbReference type="Gene3D" id="1.10.287.130">
    <property type="match status" value="1"/>
</dbReference>
<dbReference type="SMART" id="SM00387">
    <property type="entry name" value="HATPase_c"/>
    <property type="match status" value="1"/>
</dbReference>
<feature type="region of interest" description="Disordered" evidence="5">
    <location>
        <begin position="1"/>
        <end position="24"/>
    </location>
</feature>
<dbReference type="AlphaFoldDB" id="A0A5E7W9K3"/>
<dbReference type="SMART" id="SM00091">
    <property type="entry name" value="PAS"/>
    <property type="match status" value="3"/>
</dbReference>
<reference evidence="9 10" key="1">
    <citation type="submission" date="2019-09" db="EMBL/GenBank/DDBJ databases">
        <authorList>
            <person name="Chandra G."/>
            <person name="Truman W A."/>
        </authorList>
    </citation>
    <scope>NUCLEOTIDE SEQUENCE [LARGE SCALE GENOMIC DNA]</scope>
    <source>
        <strain evidence="9">PS943</strain>
    </source>
</reference>
<dbReference type="PROSITE" id="PS50113">
    <property type="entry name" value="PAC"/>
    <property type="match status" value="2"/>
</dbReference>
<comment type="catalytic activity">
    <reaction evidence="1">
        <text>ATP + protein L-histidine = ADP + protein N-phospho-L-histidine.</text>
        <dbReference type="EC" id="2.7.13.3"/>
    </reaction>
</comment>
<evidence type="ECO:0000256" key="1">
    <source>
        <dbReference type="ARBA" id="ARBA00000085"/>
    </source>
</evidence>
<dbReference type="RefSeq" id="WP_150656547.1">
    <property type="nucleotide sequence ID" value="NZ_CABVJH010000004.1"/>
</dbReference>
<evidence type="ECO:0000256" key="4">
    <source>
        <dbReference type="ARBA" id="ARBA00022777"/>
    </source>
</evidence>
<evidence type="ECO:0000313" key="9">
    <source>
        <dbReference type="EMBL" id="VVQ31490.1"/>
    </source>
</evidence>
<keyword evidence="4" id="KW-0808">Transferase</keyword>
<dbReference type="InterPro" id="IPR013656">
    <property type="entry name" value="PAS_4"/>
</dbReference>
<dbReference type="Pfam" id="PF08448">
    <property type="entry name" value="PAS_4"/>
    <property type="match status" value="1"/>
</dbReference>
<organism evidence="9 10">
    <name type="scientific">Pseudomonas fluorescens</name>
    <dbReference type="NCBI Taxonomy" id="294"/>
    <lineage>
        <taxon>Bacteria</taxon>
        <taxon>Pseudomonadati</taxon>
        <taxon>Pseudomonadota</taxon>
        <taxon>Gammaproteobacteria</taxon>
        <taxon>Pseudomonadales</taxon>
        <taxon>Pseudomonadaceae</taxon>
        <taxon>Pseudomonas</taxon>
    </lineage>
</organism>
<dbReference type="SUPFAM" id="SSF55785">
    <property type="entry name" value="PYP-like sensor domain (PAS domain)"/>
    <property type="match status" value="3"/>
</dbReference>
<feature type="domain" description="PAC" evidence="8">
    <location>
        <begin position="621"/>
        <end position="673"/>
    </location>
</feature>
<dbReference type="PROSITE" id="PS50109">
    <property type="entry name" value="HIS_KIN"/>
    <property type="match status" value="1"/>
</dbReference>
<feature type="domain" description="PAS" evidence="7">
    <location>
        <begin position="448"/>
        <end position="493"/>
    </location>
</feature>
<dbReference type="Gene3D" id="3.30.450.20">
    <property type="entry name" value="PAS domain"/>
    <property type="match status" value="3"/>
</dbReference>
<dbReference type="Pfam" id="PF08447">
    <property type="entry name" value="PAS_3"/>
    <property type="match status" value="1"/>
</dbReference>
<dbReference type="InterPro" id="IPR005467">
    <property type="entry name" value="His_kinase_dom"/>
</dbReference>
<dbReference type="InterPro" id="IPR036890">
    <property type="entry name" value="HATPase_C_sf"/>
</dbReference>
<protein>
    <recommendedName>
        <fullName evidence="2">histidine kinase</fullName>
        <ecNumber evidence="2">2.7.13.3</ecNumber>
    </recommendedName>
</protein>
<dbReference type="InterPro" id="IPR003594">
    <property type="entry name" value="HATPase_dom"/>
</dbReference>
<dbReference type="PANTHER" id="PTHR43065">
    <property type="entry name" value="SENSOR HISTIDINE KINASE"/>
    <property type="match status" value="1"/>
</dbReference>
<dbReference type="EC" id="2.7.13.3" evidence="2"/>
<dbReference type="InterPro" id="IPR000014">
    <property type="entry name" value="PAS"/>
</dbReference>
<evidence type="ECO:0000259" key="8">
    <source>
        <dbReference type="PROSITE" id="PS50113"/>
    </source>
</evidence>
<dbReference type="InterPro" id="IPR000700">
    <property type="entry name" value="PAS-assoc_C"/>
</dbReference>
<dbReference type="CDD" id="cd00130">
    <property type="entry name" value="PAS"/>
    <property type="match status" value="1"/>
</dbReference>
<dbReference type="SMART" id="SM00388">
    <property type="entry name" value="HisKA"/>
    <property type="match status" value="1"/>
</dbReference>
<dbReference type="PROSITE" id="PS50112">
    <property type="entry name" value="PAS"/>
    <property type="match status" value="1"/>
</dbReference>
<dbReference type="SUPFAM" id="SSF55874">
    <property type="entry name" value="ATPase domain of HSP90 chaperone/DNA topoisomerase II/histidine kinase"/>
    <property type="match status" value="1"/>
</dbReference>
<dbReference type="Proteomes" id="UP000325645">
    <property type="component" value="Unassembled WGS sequence"/>
</dbReference>
<feature type="domain" description="Histidine kinase" evidence="6">
    <location>
        <begin position="686"/>
        <end position="906"/>
    </location>
</feature>
<keyword evidence="4" id="KW-0418">Kinase</keyword>
<evidence type="ECO:0000256" key="3">
    <source>
        <dbReference type="ARBA" id="ARBA00022553"/>
    </source>
</evidence>
<dbReference type="PANTHER" id="PTHR43065:SF42">
    <property type="entry name" value="TWO-COMPONENT SENSOR PPRA"/>
    <property type="match status" value="1"/>
</dbReference>
<name>A0A5E7W9K3_PSEFL</name>
<dbReference type="EMBL" id="CABVJH010000004">
    <property type="protein sequence ID" value="VVQ31490.1"/>
    <property type="molecule type" value="Genomic_DNA"/>
</dbReference>
<evidence type="ECO:0000259" key="6">
    <source>
        <dbReference type="PROSITE" id="PS50109"/>
    </source>
</evidence>
<accession>A0A5E7W9K3</accession>
<keyword evidence="3" id="KW-0597">Phosphoprotein</keyword>
<evidence type="ECO:0000313" key="10">
    <source>
        <dbReference type="Proteomes" id="UP000325645"/>
    </source>
</evidence>
<proteinExistence type="predicted"/>
<dbReference type="Gene3D" id="3.30.565.10">
    <property type="entry name" value="Histidine kinase-like ATPase, C-terminal domain"/>
    <property type="match status" value="1"/>
</dbReference>
<evidence type="ECO:0000259" key="7">
    <source>
        <dbReference type="PROSITE" id="PS50112"/>
    </source>
</evidence>
<sequence>MSSADKLFGRLLNRHPPQPVDTPDTLSVQSVGLQVHLDAEGRVTHLTGPLRHVLAQQTPAAQAPHLLDFLMPHSGLAVEGSPVDWQGQSLDLDFYSLNGQPLHLRGWVQPLADAWLLQLLDIGDLLLERRQSRSREQCQLLAAQIGEQLRRCNLTRLPEVLSEQLQGLAQRFHMPCIAVALLDEQEEGWQIHQQYTAFDAPQLWQNAQRLGTGLDSLNGSAPQCLTPAEHPRLQGIFGNAEGFAVPYHDAQGVVAWLLCGLYPVQQQAPDLNDRDWLQLTAALAGPLLERLREHRHQLQLERLESLQALLGTGWWEVFSDSREVQLAPSLASHLNLAIDRLPLHDWLDRVHPADREELSSRLQTLQDDGVPLLLCVRLAQAPNWYRLQGQVLGMGKNRRLVGFMLDISDIKNQEQNAAAAHARLDNLIASSPAVIYVQRYVEGALQPTFFSDSLLPLLGWTLADCATGALVERVHPDDRDRYFERTRHLLREGSVRARYRLRDSRGEYHWLLDEAKLLRDDLGLPVEAVGLWLDVTEATLAAEQVKQSEERYRILVEDSPAMICRYRPDLTLTFGNRPLATYLECQPEQLPGVNLGSWMSQEQREAFLQRLSRLSPEFPVSTAEINLQLPGREHAWWVWSDRGVFDELGHLLEIQAVGRDNTEVRRAQQQLTQSAKMATLGEMATGLAHEINQPLNVMRMAIVNVLKRLSNGDAQIDYLTDKLNRIDAQVQRAARVVDHMRVFGRRSEIEQHPFNPAQAIEGTLSLLAEGMRGKGVDLRVNETGFDVQVRGYVDQLEQVLINLMVNARDALLGKREADREFKPWISVYAERDEYSVRLWVEDNGGGIDPRLLERIFEPFFTTKPVGVGTGLGLSVSYGIVENMGGKLSVRNSVEGARFCIELPIAADDQIASVARPE</sequence>
<dbReference type="GO" id="GO:0000155">
    <property type="term" value="F:phosphorelay sensor kinase activity"/>
    <property type="evidence" value="ECO:0007669"/>
    <property type="project" value="InterPro"/>
</dbReference>
<dbReference type="CDD" id="cd00082">
    <property type="entry name" value="HisKA"/>
    <property type="match status" value="1"/>
</dbReference>